<sequence length="538" mass="58583">MSQVTEQIQTHQENALKRPGLVDLQGKISQHSKAQKAEDDQALQKIHEANECAAMEGLQRLAVMEVEMEEAAQGVAKKPAPVKPHPHQVKKQAVAPAPPADKKTTSAGKSGGNRKHKLTDADPHEGAVVEDSKGGDFDYVDGGEVRKKAKKQTKMSLKDKVGEVRLMGQVRSTIQGACVEDQKGKSSVVLNNPKFLFAGQINSWVSDVTPNSKSTDRPPSTTSRSGTTVSTLSLAHGPPSSILSSQPTTAASTNSHSKVPLVSTSTTAITDKAGLVGGFGDETLDDSQEHLDAHLKKGKQSQSAVKVAIELPQQTQDTDMELSDINMPDTQMVADTLEDEAGMSEDSDSSDFLPHISTTRKRKLANQKPHTFDLDTSDEDGELQVDVATTKAANRSKAIHFTSSTSKVKTEEADDDAMPAPTLTAPPGYWIEKHYQSRLSYWNHHLPPQCQDQRWSKNFLPTLYLWAGSQDDPWQFTDASLVEALQCIFDVVYSDIRYSGSKNCPHVLTFFTIYDIVMASGLLFEPYTVGIGGDMVET</sequence>
<evidence type="ECO:0000313" key="3">
    <source>
        <dbReference type="Proteomes" id="UP000807769"/>
    </source>
</evidence>
<comment type="caution">
    <text evidence="2">The sequence shown here is derived from an EMBL/GenBank/DDBJ whole genome shotgun (WGS) entry which is preliminary data.</text>
</comment>
<dbReference type="OrthoDB" id="2690833at2759"/>
<dbReference type="Proteomes" id="UP000807769">
    <property type="component" value="Unassembled WGS sequence"/>
</dbReference>
<feature type="region of interest" description="Disordered" evidence="1">
    <location>
        <begin position="206"/>
        <end position="260"/>
    </location>
</feature>
<feature type="compositionally biased region" description="Polar residues" evidence="1">
    <location>
        <begin position="241"/>
        <end position="260"/>
    </location>
</feature>
<protein>
    <submittedName>
        <fullName evidence="2">Uncharacterized protein</fullName>
    </submittedName>
</protein>
<gene>
    <name evidence="2" type="ORF">BJ212DRAFT_1487014</name>
</gene>
<dbReference type="AlphaFoldDB" id="A0A9P7DUG5"/>
<keyword evidence="3" id="KW-1185">Reference proteome</keyword>
<dbReference type="EMBL" id="JABBWG010000066">
    <property type="protein sequence ID" value="KAG1803413.1"/>
    <property type="molecule type" value="Genomic_DNA"/>
</dbReference>
<dbReference type="GeneID" id="64635222"/>
<dbReference type="RefSeq" id="XP_041186599.1">
    <property type="nucleotide sequence ID" value="XM_041341206.1"/>
</dbReference>
<feature type="compositionally biased region" description="Low complexity" evidence="1">
    <location>
        <begin position="217"/>
        <end position="234"/>
    </location>
</feature>
<feature type="region of interest" description="Disordered" evidence="1">
    <location>
        <begin position="69"/>
        <end position="141"/>
    </location>
</feature>
<feature type="compositionally biased region" description="Basic and acidic residues" evidence="1">
    <location>
        <begin position="118"/>
        <end position="136"/>
    </location>
</feature>
<evidence type="ECO:0000256" key="1">
    <source>
        <dbReference type="SAM" id="MobiDB-lite"/>
    </source>
</evidence>
<name>A0A9P7DUG5_9AGAM</name>
<accession>A0A9P7DUG5</accession>
<evidence type="ECO:0000313" key="2">
    <source>
        <dbReference type="EMBL" id="KAG1803413.1"/>
    </source>
</evidence>
<proteinExistence type="predicted"/>
<organism evidence="2 3">
    <name type="scientific">Suillus subaureus</name>
    <dbReference type="NCBI Taxonomy" id="48587"/>
    <lineage>
        <taxon>Eukaryota</taxon>
        <taxon>Fungi</taxon>
        <taxon>Dikarya</taxon>
        <taxon>Basidiomycota</taxon>
        <taxon>Agaricomycotina</taxon>
        <taxon>Agaricomycetes</taxon>
        <taxon>Agaricomycetidae</taxon>
        <taxon>Boletales</taxon>
        <taxon>Suillineae</taxon>
        <taxon>Suillaceae</taxon>
        <taxon>Suillus</taxon>
    </lineage>
</organism>
<feature type="region of interest" description="Disordered" evidence="1">
    <location>
        <begin position="1"/>
        <end position="42"/>
    </location>
</feature>
<feature type="compositionally biased region" description="Polar residues" evidence="1">
    <location>
        <begin position="1"/>
        <end position="13"/>
    </location>
</feature>
<reference evidence="2" key="1">
    <citation type="journal article" date="2020" name="New Phytol.">
        <title>Comparative genomics reveals dynamic genome evolution in host specialist ectomycorrhizal fungi.</title>
        <authorList>
            <person name="Lofgren L.A."/>
            <person name="Nguyen N.H."/>
            <person name="Vilgalys R."/>
            <person name="Ruytinx J."/>
            <person name="Liao H.L."/>
            <person name="Branco S."/>
            <person name="Kuo A."/>
            <person name="LaButti K."/>
            <person name="Lipzen A."/>
            <person name="Andreopoulos W."/>
            <person name="Pangilinan J."/>
            <person name="Riley R."/>
            <person name="Hundley H."/>
            <person name="Na H."/>
            <person name="Barry K."/>
            <person name="Grigoriev I.V."/>
            <person name="Stajich J.E."/>
            <person name="Kennedy P.G."/>
        </authorList>
    </citation>
    <scope>NUCLEOTIDE SEQUENCE</scope>
    <source>
        <strain evidence="2">MN1</strain>
    </source>
</reference>